<dbReference type="PANTHER" id="PTHR21666:SF270">
    <property type="entry name" value="MUREIN HYDROLASE ACTIVATOR ENVC"/>
    <property type="match status" value="1"/>
</dbReference>
<feature type="coiled-coil region" evidence="1">
    <location>
        <begin position="52"/>
        <end position="100"/>
    </location>
</feature>
<dbReference type="EMBL" id="JBHUEA010000029">
    <property type="protein sequence ID" value="MFD1722836.1"/>
    <property type="molecule type" value="Genomic_DNA"/>
</dbReference>
<evidence type="ECO:0000256" key="3">
    <source>
        <dbReference type="SAM" id="SignalP"/>
    </source>
</evidence>
<comment type="caution">
    <text evidence="5">The sequence shown here is derived from an EMBL/GenBank/DDBJ whole genome shotgun (WGS) entry which is preliminary data.</text>
</comment>
<feature type="chain" id="PRO_5047383772" evidence="3">
    <location>
        <begin position="30"/>
        <end position="399"/>
    </location>
</feature>
<organism evidence="5 6">
    <name type="scientific">Amnibacterium endophyticum</name>
    <dbReference type="NCBI Taxonomy" id="2109337"/>
    <lineage>
        <taxon>Bacteria</taxon>
        <taxon>Bacillati</taxon>
        <taxon>Actinomycetota</taxon>
        <taxon>Actinomycetes</taxon>
        <taxon>Micrococcales</taxon>
        <taxon>Microbacteriaceae</taxon>
        <taxon>Amnibacterium</taxon>
    </lineage>
</organism>
<evidence type="ECO:0000313" key="5">
    <source>
        <dbReference type="EMBL" id="MFD1722836.1"/>
    </source>
</evidence>
<dbReference type="RefSeq" id="WP_377936290.1">
    <property type="nucleotide sequence ID" value="NZ_JBHUEA010000029.1"/>
</dbReference>
<accession>A0ABW4LHL9</accession>
<evidence type="ECO:0000256" key="2">
    <source>
        <dbReference type="SAM" id="MobiDB-lite"/>
    </source>
</evidence>
<dbReference type="InterPro" id="IPR016047">
    <property type="entry name" value="M23ase_b-sheet_dom"/>
</dbReference>
<dbReference type="InterPro" id="IPR050570">
    <property type="entry name" value="Cell_wall_metabolism_enzyme"/>
</dbReference>
<feature type="coiled-coil region" evidence="1">
    <location>
        <begin position="165"/>
        <end position="234"/>
    </location>
</feature>
<evidence type="ECO:0000256" key="1">
    <source>
        <dbReference type="SAM" id="Coils"/>
    </source>
</evidence>
<evidence type="ECO:0000259" key="4">
    <source>
        <dbReference type="Pfam" id="PF01551"/>
    </source>
</evidence>
<dbReference type="PANTHER" id="PTHR21666">
    <property type="entry name" value="PEPTIDASE-RELATED"/>
    <property type="match status" value="1"/>
</dbReference>
<proteinExistence type="predicted"/>
<dbReference type="CDD" id="cd12797">
    <property type="entry name" value="M23_peptidase"/>
    <property type="match status" value="1"/>
</dbReference>
<feature type="compositionally biased region" description="Polar residues" evidence="2">
    <location>
        <begin position="120"/>
        <end position="135"/>
    </location>
</feature>
<protein>
    <submittedName>
        <fullName evidence="5">Peptidoglycan DD-metalloendopeptidase family protein</fullName>
    </submittedName>
</protein>
<sequence length="399" mass="41825">MGSHTRRAMIAAAAAGVVALVAVPVAAQADEYPTWAEVQRARKDVRLQAQEVARLKSLLAKSRELAEAAQREAQAKGATYQAARARVDAASERIDTIAKQVKRDRRRADEAMQRAGQLAAQLSRTGGTDPETSLLFSGGSDEGPSDFLAKLGRLSKLTESNGAIAADAQAAKNAAEATQAQLQEAKDQLVELRNQAKVALDAAVRASEAANAKVQAEEDKQVELQALLDALQAKSDSVAAGYQRGVAARKAALRAQTATKAVTTTGWALPASGPITGRFGPRPNQPAGANYFHRGTDIGAAYGSPIYAAHAGTVTYAGWFGTYGYWIEINNGDGISTGYAHIRPGGIFVRVGQQVTAGQNIASVGATGAATGPHLHFETRVNEVAQDAQPFMAARGITL</sequence>
<keyword evidence="1" id="KW-0175">Coiled coil</keyword>
<dbReference type="Pfam" id="PF01551">
    <property type="entry name" value="Peptidase_M23"/>
    <property type="match status" value="1"/>
</dbReference>
<evidence type="ECO:0000313" key="6">
    <source>
        <dbReference type="Proteomes" id="UP001597347"/>
    </source>
</evidence>
<feature type="region of interest" description="Disordered" evidence="2">
    <location>
        <begin position="105"/>
        <end position="140"/>
    </location>
</feature>
<dbReference type="SUPFAM" id="SSF51261">
    <property type="entry name" value="Duplicated hybrid motif"/>
    <property type="match status" value="1"/>
</dbReference>
<reference evidence="6" key="1">
    <citation type="journal article" date="2019" name="Int. J. Syst. Evol. Microbiol.">
        <title>The Global Catalogue of Microorganisms (GCM) 10K type strain sequencing project: providing services to taxonomists for standard genome sequencing and annotation.</title>
        <authorList>
            <consortium name="The Broad Institute Genomics Platform"/>
            <consortium name="The Broad Institute Genome Sequencing Center for Infectious Disease"/>
            <person name="Wu L."/>
            <person name="Ma J."/>
        </authorList>
    </citation>
    <scope>NUCLEOTIDE SEQUENCE [LARGE SCALE GENOMIC DNA]</scope>
    <source>
        <strain evidence="6">CGMCC 1.12471</strain>
    </source>
</reference>
<dbReference type="Proteomes" id="UP001597347">
    <property type="component" value="Unassembled WGS sequence"/>
</dbReference>
<keyword evidence="3" id="KW-0732">Signal</keyword>
<feature type="signal peptide" evidence="3">
    <location>
        <begin position="1"/>
        <end position="29"/>
    </location>
</feature>
<gene>
    <name evidence="5" type="ORF">ACFSBI_14880</name>
</gene>
<keyword evidence="6" id="KW-1185">Reference proteome</keyword>
<dbReference type="PROSITE" id="PS51318">
    <property type="entry name" value="TAT"/>
    <property type="match status" value="1"/>
</dbReference>
<dbReference type="InterPro" id="IPR006311">
    <property type="entry name" value="TAT_signal"/>
</dbReference>
<dbReference type="Gene3D" id="2.70.70.10">
    <property type="entry name" value="Glucose Permease (Domain IIA)"/>
    <property type="match status" value="1"/>
</dbReference>
<name>A0ABW4LHL9_9MICO</name>
<feature type="domain" description="M23ase beta-sheet core" evidence="4">
    <location>
        <begin position="292"/>
        <end position="387"/>
    </location>
</feature>
<dbReference type="InterPro" id="IPR011055">
    <property type="entry name" value="Dup_hybrid_motif"/>
</dbReference>